<evidence type="ECO:0000313" key="3">
    <source>
        <dbReference type="Proteomes" id="UP001459277"/>
    </source>
</evidence>
<sequence length="131" mass="15121">MLLWRIGSNVLPTKNNLEIRIGNFDPNCVFCDKEPETATHLFFHCQVARAIRFGCSWGIRTDKMNIASNEDILKVVLNLDELSTIQMAITMEAIWHLWNQVWPYGSEVNIISTICNAKNRVKEYLNALDHE</sequence>
<reference evidence="2 3" key="1">
    <citation type="submission" date="2024-01" db="EMBL/GenBank/DDBJ databases">
        <title>A telomere-to-telomere, gap-free genome of sweet tea (Lithocarpus litseifolius).</title>
        <authorList>
            <person name="Zhou J."/>
        </authorList>
    </citation>
    <scope>NUCLEOTIDE SEQUENCE [LARGE SCALE GENOMIC DNA]</scope>
    <source>
        <strain evidence="2">Zhou-2022a</strain>
        <tissue evidence="2">Leaf</tissue>
    </source>
</reference>
<evidence type="ECO:0000313" key="2">
    <source>
        <dbReference type="EMBL" id="KAL0003223.1"/>
    </source>
</evidence>
<organism evidence="2 3">
    <name type="scientific">Lithocarpus litseifolius</name>
    <dbReference type="NCBI Taxonomy" id="425828"/>
    <lineage>
        <taxon>Eukaryota</taxon>
        <taxon>Viridiplantae</taxon>
        <taxon>Streptophyta</taxon>
        <taxon>Embryophyta</taxon>
        <taxon>Tracheophyta</taxon>
        <taxon>Spermatophyta</taxon>
        <taxon>Magnoliopsida</taxon>
        <taxon>eudicotyledons</taxon>
        <taxon>Gunneridae</taxon>
        <taxon>Pentapetalae</taxon>
        <taxon>rosids</taxon>
        <taxon>fabids</taxon>
        <taxon>Fagales</taxon>
        <taxon>Fagaceae</taxon>
        <taxon>Lithocarpus</taxon>
    </lineage>
</organism>
<accession>A0AAW2D0A4</accession>
<dbReference type="InterPro" id="IPR026960">
    <property type="entry name" value="RVT-Znf"/>
</dbReference>
<name>A0AAW2D0A4_9ROSI</name>
<proteinExistence type="predicted"/>
<protein>
    <recommendedName>
        <fullName evidence="1">Reverse transcriptase zinc-binding domain-containing protein</fullName>
    </recommendedName>
</protein>
<gene>
    <name evidence="2" type="ORF">SO802_017004</name>
</gene>
<feature type="domain" description="Reverse transcriptase zinc-binding" evidence="1">
    <location>
        <begin position="2"/>
        <end position="50"/>
    </location>
</feature>
<dbReference type="AlphaFoldDB" id="A0AAW2D0A4"/>
<dbReference type="EMBL" id="JAZDWU010000005">
    <property type="protein sequence ID" value="KAL0003223.1"/>
    <property type="molecule type" value="Genomic_DNA"/>
</dbReference>
<dbReference type="Proteomes" id="UP001459277">
    <property type="component" value="Unassembled WGS sequence"/>
</dbReference>
<dbReference type="Pfam" id="PF13966">
    <property type="entry name" value="zf-RVT"/>
    <property type="match status" value="1"/>
</dbReference>
<comment type="caution">
    <text evidence="2">The sequence shown here is derived from an EMBL/GenBank/DDBJ whole genome shotgun (WGS) entry which is preliminary data.</text>
</comment>
<evidence type="ECO:0000259" key="1">
    <source>
        <dbReference type="Pfam" id="PF13966"/>
    </source>
</evidence>
<keyword evidence="3" id="KW-1185">Reference proteome</keyword>